<dbReference type="SUPFAM" id="SSF110069">
    <property type="entry name" value="ApaG-like"/>
    <property type="match status" value="1"/>
</dbReference>
<dbReference type="RefSeq" id="WP_072834137.1">
    <property type="nucleotide sequence ID" value="NZ_FQUU01000003.1"/>
</dbReference>
<protein>
    <submittedName>
        <fullName evidence="2">ApaG protein</fullName>
    </submittedName>
</protein>
<dbReference type="Pfam" id="PF04379">
    <property type="entry name" value="DUF525"/>
    <property type="match status" value="1"/>
</dbReference>
<organism evidence="2 3">
    <name type="scientific">Flavisolibacter ginsengisoli DSM 18119</name>
    <dbReference type="NCBI Taxonomy" id="1121884"/>
    <lineage>
        <taxon>Bacteria</taxon>
        <taxon>Pseudomonadati</taxon>
        <taxon>Bacteroidota</taxon>
        <taxon>Chitinophagia</taxon>
        <taxon>Chitinophagales</taxon>
        <taxon>Chitinophagaceae</taxon>
        <taxon>Flavisolibacter</taxon>
    </lineage>
</organism>
<dbReference type="NCBIfam" id="NF003967">
    <property type="entry name" value="PRK05461.1"/>
    <property type="match status" value="1"/>
</dbReference>
<accession>A0A1M4VWR0</accession>
<dbReference type="PANTHER" id="PTHR47191:SF2">
    <property type="entry name" value="OS05G0170800 PROTEIN"/>
    <property type="match status" value="1"/>
</dbReference>
<dbReference type="EMBL" id="FQUU01000003">
    <property type="protein sequence ID" value="SHE73441.1"/>
    <property type="molecule type" value="Genomic_DNA"/>
</dbReference>
<dbReference type="PANTHER" id="PTHR47191">
    <property type="entry name" value="OS05G0170800 PROTEIN"/>
    <property type="match status" value="1"/>
</dbReference>
<feature type="domain" description="ApaG" evidence="1">
    <location>
        <begin position="3"/>
        <end position="128"/>
    </location>
</feature>
<evidence type="ECO:0000313" key="2">
    <source>
        <dbReference type="EMBL" id="SHE73441.1"/>
    </source>
</evidence>
<dbReference type="Gene3D" id="2.60.40.1470">
    <property type="entry name" value="ApaG domain"/>
    <property type="match status" value="1"/>
</dbReference>
<evidence type="ECO:0000259" key="1">
    <source>
        <dbReference type="PROSITE" id="PS51087"/>
    </source>
</evidence>
<dbReference type="STRING" id="1121884.SAMN02745131_01005"/>
<keyword evidence="3" id="KW-1185">Reference proteome</keyword>
<name>A0A1M4VWR0_9BACT</name>
<gene>
    <name evidence="2" type="ORF">SAMN02745131_01005</name>
</gene>
<dbReference type="PROSITE" id="PS51087">
    <property type="entry name" value="APAG"/>
    <property type="match status" value="1"/>
</dbReference>
<reference evidence="2 3" key="1">
    <citation type="submission" date="2016-11" db="EMBL/GenBank/DDBJ databases">
        <authorList>
            <person name="Jaros S."/>
            <person name="Januszkiewicz K."/>
            <person name="Wedrychowicz H."/>
        </authorList>
    </citation>
    <scope>NUCLEOTIDE SEQUENCE [LARGE SCALE GENOMIC DNA]</scope>
    <source>
        <strain evidence="2 3">DSM 18119</strain>
    </source>
</reference>
<dbReference type="OrthoDB" id="9795226at2"/>
<dbReference type="InterPro" id="IPR007474">
    <property type="entry name" value="ApaG_domain"/>
</dbReference>
<dbReference type="Proteomes" id="UP000184048">
    <property type="component" value="Unassembled WGS sequence"/>
</dbReference>
<dbReference type="InterPro" id="IPR050718">
    <property type="entry name" value="ApaG-like"/>
</dbReference>
<proteinExistence type="predicted"/>
<sequence>MISMISEGVKVSVETFYQQDYSNPMQSEFMFAYRITIENHNSFPVKLHSRHWHIFDSDGSYREVEGEGVVGMQPVISSGEEYQYVSGCNLHTEIGRMHGTYQMENIHNKEIFDVSIPAFDMITPFKYN</sequence>
<dbReference type="InterPro" id="IPR036767">
    <property type="entry name" value="ApaG_sf"/>
</dbReference>
<evidence type="ECO:0000313" key="3">
    <source>
        <dbReference type="Proteomes" id="UP000184048"/>
    </source>
</evidence>
<dbReference type="AlphaFoldDB" id="A0A1M4VWR0"/>